<evidence type="ECO:0000313" key="1">
    <source>
        <dbReference type="EMBL" id="TKW61529.1"/>
    </source>
</evidence>
<protein>
    <submittedName>
        <fullName evidence="1">Uncharacterized protein</fullName>
    </submittedName>
</protein>
<organism evidence="1 2">
    <name type="scientific">Blastochloris viridis</name>
    <name type="common">Rhodopseudomonas viridis</name>
    <dbReference type="NCBI Taxonomy" id="1079"/>
    <lineage>
        <taxon>Bacteria</taxon>
        <taxon>Pseudomonadati</taxon>
        <taxon>Pseudomonadota</taxon>
        <taxon>Alphaproteobacteria</taxon>
        <taxon>Hyphomicrobiales</taxon>
        <taxon>Blastochloridaceae</taxon>
        <taxon>Blastochloris</taxon>
    </lineage>
</organism>
<name>A0A6N4RDZ3_BLAVI</name>
<dbReference type="EMBL" id="VAFM01000001">
    <property type="protein sequence ID" value="TKW61529.1"/>
    <property type="molecule type" value="Genomic_DNA"/>
</dbReference>
<accession>A0A6N4RDZ3</accession>
<comment type="caution">
    <text evidence="1">The sequence shown here is derived from an EMBL/GenBank/DDBJ whole genome shotgun (WGS) entry which is preliminary data.</text>
</comment>
<dbReference type="AlphaFoldDB" id="A0A6N4RDZ3"/>
<sequence length="136" mass="15381">MTDGKGNHFAAYNRFFLDGPDDEPIRVVDGKISIYTNQQDMPGTMVLSIVRIGAREPVVQYRLIEMEDGTISLPLSNGIEFRASNWLELGQQIYLRGTLPEYGDELAALFQQVGGDITYSNAFRLELYWEPSRSLT</sequence>
<gene>
    <name evidence="1" type="ORF">DI628_02590</name>
</gene>
<reference evidence="1 2" key="1">
    <citation type="journal article" date="2017" name="Nat. Commun.">
        <title>In situ click chemistry generation of cyclooxygenase-2 inhibitors.</title>
        <authorList>
            <person name="Bhardwaj A."/>
            <person name="Kaur J."/>
            <person name="Wuest M."/>
            <person name="Wuest F."/>
        </authorList>
    </citation>
    <scope>NUCLEOTIDE SEQUENCE [LARGE SCALE GENOMIC DNA]</scope>
    <source>
        <strain evidence="1">S2_018_000_R2_106</strain>
    </source>
</reference>
<proteinExistence type="predicted"/>
<evidence type="ECO:0000313" key="2">
    <source>
        <dbReference type="Proteomes" id="UP000320948"/>
    </source>
</evidence>
<dbReference type="Proteomes" id="UP000320948">
    <property type="component" value="Unassembled WGS sequence"/>
</dbReference>